<reference evidence="5" key="1">
    <citation type="journal article" date="2021" name="PeerJ">
        <title>Extensive microbial diversity within the chicken gut microbiome revealed by metagenomics and culture.</title>
        <authorList>
            <person name="Gilroy R."/>
            <person name="Ravi A."/>
            <person name="Getino M."/>
            <person name="Pursley I."/>
            <person name="Horton D.L."/>
            <person name="Alikhan N.F."/>
            <person name="Baker D."/>
            <person name="Gharbi K."/>
            <person name="Hall N."/>
            <person name="Watson M."/>
            <person name="Adriaenssens E.M."/>
            <person name="Foster-Nyarko E."/>
            <person name="Jarju S."/>
            <person name="Secka A."/>
            <person name="Antonio M."/>
            <person name="Oren A."/>
            <person name="Chaudhuri R.R."/>
            <person name="La Ragione R."/>
            <person name="Hildebrand F."/>
            <person name="Pallen M.J."/>
        </authorList>
    </citation>
    <scope>NUCLEOTIDE SEQUENCE</scope>
    <source>
        <strain evidence="5">12435</strain>
    </source>
</reference>
<accession>A0A9D1PZ54</accession>
<dbReference type="Pfam" id="PF00933">
    <property type="entry name" value="Glyco_hydro_3"/>
    <property type="match status" value="1"/>
</dbReference>
<dbReference type="PROSITE" id="PS51257">
    <property type="entry name" value="PROKAR_LIPOPROTEIN"/>
    <property type="match status" value="1"/>
</dbReference>
<evidence type="ECO:0000259" key="4">
    <source>
        <dbReference type="SMART" id="SM01217"/>
    </source>
</evidence>
<dbReference type="Pfam" id="PF01915">
    <property type="entry name" value="Glyco_hydro_3_C"/>
    <property type="match status" value="1"/>
</dbReference>
<organism evidence="5 6">
    <name type="scientific">Candidatus Protoclostridium stercorigallinarum</name>
    <dbReference type="NCBI Taxonomy" id="2838741"/>
    <lineage>
        <taxon>Bacteria</taxon>
        <taxon>Bacillati</taxon>
        <taxon>Bacillota</taxon>
        <taxon>Clostridia</taxon>
        <taxon>Candidatus Protoclostridium</taxon>
    </lineage>
</organism>
<dbReference type="InterPro" id="IPR036881">
    <property type="entry name" value="Glyco_hydro_3_C_sf"/>
</dbReference>
<dbReference type="Gene3D" id="2.60.40.10">
    <property type="entry name" value="Immunoglobulins"/>
    <property type="match status" value="1"/>
</dbReference>
<dbReference type="PANTHER" id="PTHR42715">
    <property type="entry name" value="BETA-GLUCOSIDASE"/>
    <property type="match status" value="1"/>
</dbReference>
<dbReference type="SUPFAM" id="SSF51445">
    <property type="entry name" value="(Trans)glycosidases"/>
    <property type="match status" value="1"/>
</dbReference>
<dbReference type="Proteomes" id="UP000823990">
    <property type="component" value="Unassembled WGS sequence"/>
</dbReference>
<dbReference type="Gene3D" id="3.40.50.1700">
    <property type="entry name" value="Glycoside hydrolase family 3 C-terminal domain"/>
    <property type="match status" value="1"/>
</dbReference>
<dbReference type="GO" id="GO:0005975">
    <property type="term" value="P:carbohydrate metabolic process"/>
    <property type="evidence" value="ECO:0007669"/>
    <property type="project" value="InterPro"/>
</dbReference>
<dbReference type="AlphaFoldDB" id="A0A9D1PZ54"/>
<dbReference type="InterPro" id="IPR050288">
    <property type="entry name" value="Cellulose_deg_GH3"/>
</dbReference>
<comment type="similarity">
    <text evidence="1">Belongs to the glycosyl hydrolase 3 family.</text>
</comment>
<dbReference type="InterPro" id="IPR002772">
    <property type="entry name" value="Glyco_hydro_3_C"/>
</dbReference>
<keyword evidence="2 5" id="KW-0378">Hydrolase</keyword>
<evidence type="ECO:0000256" key="1">
    <source>
        <dbReference type="ARBA" id="ARBA00005336"/>
    </source>
</evidence>
<dbReference type="InterPro" id="IPR017853">
    <property type="entry name" value="GH"/>
</dbReference>
<evidence type="ECO:0000256" key="2">
    <source>
        <dbReference type="ARBA" id="ARBA00022801"/>
    </source>
</evidence>
<proteinExistence type="inferred from homology"/>
<evidence type="ECO:0000313" key="5">
    <source>
        <dbReference type="EMBL" id="HIW01973.1"/>
    </source>
</evidence>
<keyword evidence="3" id="KW-0812">Transmembrane</keyword>
<keyword evidence="3" id="KW-1133">Transmembrane helix</keyword>
<dbReference type="PANTHER" id="PTHR42715:SF10">
    <property type="entry name" value="BETA-GLUCOSIDASE"/>
    <property type="match status" value="1"/>
</dbReference>
<dbReference type="InterPro" id="IPR036962">
    <property type="entry name" value="Glyco_hydro_3_N_sf"/>
</dbReference>
<dbReference type="GO" id="GO:0004553">
    <property type="term" value="F:hydrolase activity, hydrolyzing O-glycosyl compounds"/>
    <property type="evidence" value="ECO:0007669"/>
    <property type="project" value="InterPro"/>
</dbReference>
<dbReference type="EMBL" id="DXHS01000023">
    <property type="protein sequence ID" value="HIW01973.1"/>
    <property type="molecule type" value="Genomic_DNA"/>
</dbReference>
<reference evidence="5" key="2">
    <citation type="submission" date="2021-04" db="EMBL/GenBank/DDBJ databases">
        <authorList>
            <person name="Gilroy R."/>
        </authorList>
    </citation>
    <scope>NUCLEOTIDE SEQUENCE</scope>
    <source>
        <strain evidence="5">12435</strain>
    </source>
</reference>
<sequence length="1076" mass="120039">MKQKMSNRKFMAIVIPIMVFLLILVIAVTVACNMFAPVLNNHLGRGEMHREIPEGTEDWDTDYYDRRFETTEEAKEYTLSVNEEVVNEGMVLLKNNGVLPLSKSAAVTPFGRGYAHPIYNGNAAGGSIKYTDPEGEATVSPAEALGAKFTNIVTAAADLQPESTGYKLGMWRPSETGSWYQPVEYTNYPDAPAAAEGTTAHDVAQMGGDNYILELDASVYDSLSDTDLGKMKDSTALVFVTRSGNENADKKSDGYTDGTEHFLQLSKNERDMIAFAKESCKKVVLVVVASNPIELDVVMDGELEADAIIWAGHPGDNGFKSLASILCGDVNPSGRLVDLFATDFLDTPSFKNWGDFYYTNATMWEFSETPPHAAGTKNEDGKDLYYRPYVEYEEGMYNGYRYYETAHDIKVAGFVYGELDENGGVVTPGEVAYPFGYGLSYTDFTSEITAFDKRGDDITVEVTVTNDGEKAGKEVVQLYYTAPYTDLDRTMLIEKPTVNLLAFAKTKLIEPHDSATVTITFSVEEMSSYCYTRDNGDGTTGCYMLEEGDYIVSLRANSHDVTDSETWHNPETIWYDNSNPRTLEKDMQSAMADDGTLLDFPARQAEDPDAEFIAATNLFPYMSDYMRDETDMLSRKAWDADFTSEEPVRSKEISQKYIDMFGIEQAFDSATNPEMGNVEGSKVYTDVMPKSGAEKTLTVLDMRGKDYYDESWEILLDQIDWDADKDDIIYNFTRSNYFYEGVDSIGLPPSSHCEGANGVRMQNQDDLTTSWCMAPEMASTWNVALMEKMGEAMGQEALTLDLHGRMSPAMNLHRSPFQGRVFEYFSEDPILTGKIAAAIVTGTSGAGMYDFIKHFGLNDQETNRSKTLHTWATEQVVRELYNKPFEICIRDARKTIRYTADTDGTVGTKVMRGCSAIMIAQNAFGPVTAFCNYDLVTRLLREEWGFTGLVNGDMYNWPSSKGIHELFMRAGCDTWLAWNTDGTLADYDSATARTVMREALHHIAYTVANSSVLQNSPPGTIIYYDMSPWMIGLIAFNVVIYCLIAGGIVWLVFRLIDAKKHPEKYKSKNKAETVTA</sequence>
<dbReference type="PRINTS" id="PR00133">
    <property type="entry name" value="GLHYDRLASE3"/>
</dbReference>
<gene>
    <name evidence="5" type="ORF">H9892_01375</name>
</gene>
<dbReference type="InterPro" id="IPR026891">
    <property type="entry name" value="Fn3-like"/>
</dbReference>
<keyword evidence="3" id="KW-0472">Membrane</keyword>
<dbReference type="InterPro" id="IPR001764">
    <property type="entry name" value="Glyco_hydro_3_N"/>
</dbReference>
<protein>
    <submittedName>
        <fullName evidence="5">Glycoside hydrolase family 3 C-terminal domain-containing protein</fullName>
    </submittedName>
</protein>
<dbReference type="SUPFAM" id="SSF52279">
    <property type="entry name" value="Beta-D-glucan exohydrolase, C-terminal domain"/>
    <property type="match status" value="1"/>
</dbReference>
<dbReference type="Gene3D" id="3.20.20.300">
    <property type="entry name" value="Glycoside hydrolase, family 3, N-terminal domain"/>
    <property type="match status" value="1"/>
</dbReference>
<name>A0A9D1PZ54_9FIRM</name>
<comment type="caution">
    <text evidence="5">The sequence shown here is derived from an EMBL/GenBank/DDBJ whole genome shotgun (WGS) entry which is preliminary data.</text>
</comment>
<evidence type="ECO:0000256" key="3">
    <source>
        <dbReference type="SAM" id="Phobius"/>
    </source>
</evidence>
<feature type="transmembrane region" description="Helical" evidence="3">
    <location>
        <begin position="1029"/>
        <end position="1056"/>
    </location>
</feature>
<dbReference type="SMART" id="SM01217">
    <property type="entry name" value="Fn3_like"/>
    <property type="match status" value="1"/>
</dbReference>
<evidence type="ECO:0000313" key="6">
    <source>
        <dbReference type="Proteomes" id="UP000823990"/>
    </source>
</evidence>
<feature type="domain" description="Fibronectin type III-like" evidence="4">
    <location>
        <begin position="474"/>
        <end position="558"/>
    </location>
</feature>
<dbReference type="Pfam" id="PF14310">
    <property type="entry name" value="Fn3-like"/>
    <property type="match status" value="1"/>
</dbReference>
<dbReference type="InterPro" id="IPR013783">
    <property type="entry name" value="Ig-like_fold"/>
</dbReference>